<proteinExistence type="predicted"/>
<keyword evidence="7" id="KW-1185">Reference proteome</keyword>
<sequence length="115" mass="11914">MFIAYSITGVLLAIVLSISAMLLFTRQEQVTGDLIRMGVPESWFLWLALLKLAGAVGLLVGLAVPLIGIAAAIGVILYFAGAVITHLRARDFALAPAVVLALVGAVALGLRMAAA</sequence>
<dbReference type="AlphaFoldDB" id="A0A6H9Z295"/>
<gene>
    <name evidence="6" type="ORF">F8566_08070</name>
</gene>
<dbReference type="InterPro" id="IPR032808">
    <property type="entry name" value="DoxX"/>
</dbReference>
<evidence type="ECO:0000256" key="4">
    <source>
        <dbReference type="ARBA" id="ARBA00023136"/>
    </source>
</evidence>
<accession>A0A6H9Z295</accession>
<dbReference type="RefSeq" id="WP_151559301.1">
    <property type="nucleotide sequence ID" value="NZ_WBMT01000003.1"/>
</dbReference>
<organism evidence="6 7">
    <name type="scientific">Actinomadura rudentiformis</name>
    <dbReference type="NCBI Taxonomy" id="359158"/>
    <lineage>
        <taxon>Bacteria</taxon>
        <taxon>Bacillati</taxon>
        <taxon>Actinomycetota</taxon>
        <taxon>Actinomycetes</taxon>
        <taxon>Streptosporangiales</taxon>
        <taxon>Thermomonosporaceae</taxon>
        <taxon>Actinomadura</taxon>
    </lineage>
</organism>
<protein>
    <submittedName>
        <fullName evidence="6">DoxX family protein</fullName>
    </submittedName>
</protein>
<evidence type="ECO:0000256" key="2">
    <source>
        <dbReference type="ARBA" id="ARBA00022692"/>
    </source>
</evidence>
<comment type="subcellular location">
    <subcellularLocation>
        <location evidence="1">Membrane</location>
        <topology evidence="1">Multi-pass membrane protein</topology>
    </subcellularLocation>
</comment>
<name>A0A6H9Z295_9ACTN</name>
<evidence type="ECO:0000256" key="5">
    <source>
        <dbReference type="SAM" id="Phobius"/>
    </source>
</evidence>
<feature type="transmembrane region" description="Helical" evidence="5">
    <location>
        <begin position="92"/>
        <end position="114"/>
    </location>
</feature>
<keyword evidence="3 5" id="KW-1133">Transmembrane helix</keyword>
<feature type="transmembrane region" description="Helical" evidence="5">
    <location>
        <begin position="6"/>
        <end position="23"/>
    </location>
</feature>
<evidence type="ECO:0000256" key="1">
    <source>
        <dbReference type="ARBA" id="ARBA00004141"/>
    </source>
</evidence>
<evidence type="ECO:0000256" key="3">
    <source>
        <dbReference type="ARBA" id="ARBA00022989"/>
    </source>
</evidence>
<dbReference type="GO" id="GO:0016020">
    <property type="term" value="C:membrane"/>
    <property type="evidence" value="ECO:0007669"/>
    <property type="project" value="UniProtKB-SubCell"/>
</dbReference>
<reference evidence="6 7" key="1">
    <citation type="submission" date="2019-09" db="EMBL/GenBank/DDBJ databases">
        <title>Actinomadura physcomitrii sp. nov., a novel actinomycete isolated from moss [Physcomitrium sphaericum (Ludw) Fuernr].</title>
        <authorList>
            <person name="Zhuang X."/>
            <person name="Liu C."/>
        </authorList>
    </citation>
    <scope>NUCLEOTIDE SEQUENCE [LARGE SCALE GENOMIC DNA]</scope>
    <source>
        <strain evidence="6 7">HMC1</strain>
    </source>
</reference>
<dbReference type="OrthoDB" id="165191at2"/>
<keyword evidence="2 5" id="KW-0812">Transmembrane</keyword>
<dbReference type="Pfam" id="PF13564">
    <property type="entry name" value="DoxX_2"/>
    <property type="match status" value="1"/>
</dbReference>
<evidence type="ECO:0000313" key="7">
    <source>
        <dbReference type="Proteomes" id="UP000468735"/>
    </source>
</evidence>
<dbReference type="EMBL" id="WBMT01000003">
    <property type="protein sequence ID" value="KAB2350903.1"/>
    <property type="molecule type" value="Genomic_DNA"/>
</dbReference>
<dbReference type="Proteomes" id="UP000468735">
    <property type="component" value="Unassembled WGS sequence"/>
</dbReference>
<evidence type="ECO:0000313" key="6">
    <source>
        <dbReference type="EMBL" id="KAB2350903.1"/>
    </source>
</evidence>
<feature type="transmembrane region" description="Helical" evidence="5">
    <location>
        <begin position="66"/>
        <end position="85"/>
    </location>
</feature>
<comment type="caution">
    <text evidence="6">The sequence shown here is derived from an EMBL/GenBank/DDBJ whole genome shotgun (WGS) entry which is preliminary data.</text>
</comment>
<keyword evidence="4 5" id="KW-0472">Membrane</keyword>